<proteinExistence type="predicted"/>
<dbReference type="AlphaFoldDB" id="A0A9P1DSZ0"/>
<evidence type="ECO:0000313" key="2">
    <source>
        <dbReference type="EMBL" id="CAL4803459.1"/>
    </source>
</evidence>
<gene>
    <name evidence="1" type="ORF">C1SCF055_LOCUS40910</name>
</gene>
<evidence type="ECO:0000313" key="1">
    <source>
        <dbReference type="EMBL" id="CAI4016147.1"/>
    </source>
</evidence>
<organism evidence="1">
    <name type="scientific">Cladocopium goreaui</name>
    <dbReference type="NCBI Taxonomy" id="2562237"/>
    <lineage>
        <taxon>Eukaryota</taxon>
        <taxon>Sar</taxon>
        <taxon>Alveolata</taxon>
        <taxon>Dinophyceae</taxon>
        <taxon>Suessiales</taxon>
        <taxon>Symbiodiniaceae</taxon>
        <taxon>Cladocopium</taxon>
    </lineage>
</organism>
<reference evidence="2 3" key="2">
    <citation type="submission" date="2024-05" db="EMBL/GenBank/DDBJ databases">
        <authorList>
            <person name="Chen Y."/>
            <person name="Shah S."/>
            <person name="Dougan E. K."/>
            <person name="Thang M."/>
            <person name="Chan C."/>
        </authorList>
    </citation>
    <scope>NUCLEOTIDE SEQUENCE [LARGE SCALE GENOMIC DNA]</scope>
</reference>
<evidence type="ECO:0000313" key="3">
    <source>
        <dbReference type="Proteomes" id="UP001152797"/>
    </source>
</evidence>
<reference evidence="1" key="1">
    <citation type="submission" date="2022-10" db="EMBL/GenBank/DDBJ databases">
        <authorList>
            <person name="Chen Y."/>
            <person name="Dougan E. K."/>
            <person name="Chan C."/>
            <person name="Rhodes N."/>
            <person name="Thang M."/>
        </authorList>
    </citation>
    <scope>NUCLEOTIDE SEQUENCE</scope>
</reference>
<dbReference type="Proteomes" id="UP001152797">
    <property type="component" value="Unassembled WGS sequence"/>
</dbReference>
<protein>
    <submittedName>
        <fullName evidence="1">Uncharacterized protein</fullName>
    </submittedName>
</protein>
<comment type="caution">
    <text evidence="1">The sequence shown here is derived from an EMBL/GenBank/DDBJ whole genome shotgun (WGS) entry which is preliminary data.</text>
</comment>
<dbReference type="EMBL" id="CAMXCT030006567">
    <property type="protein sequence ID" value="CAL4803459.1"/>
    <property type="molecule type" value="Genomic_DNA"/>
</dbReference>
<dbReference type="OrthoDB" id="10391258at2759"/>
<keyword evidence="3" id="KW-1185">Reference proteome</keyword>
<sequence length="160" mass="18071">MSGFIPNHLFLMVSQLDQEPAPSRTELEGLTARLQAECLQVSRSVQELREECCEAIQREVRARLEHHRNLQEEFKEEVKTRLQVFGRLEREIRELKLEMVPEVPDTSHTAIPRPMGSMTMALPAVRAEGQVAPYVMEPLASPSSPYPASLQSEQLMGCGT</sequence>
<accession>A0A9P1DSZ0</accession>
<dbReference type="EMBL" id="CAMXCT010006567">
    <property type="protein sequence ID" value="CAI4016147.1"/>
    <property type="molecule type" value="Genomic_DNA"/>
</dbReference>
<dbReference type="EMBL" id="CAMXCT020006567">
    <property type="protein sequence ID" value="CAL1169522.1"/>
    <property type="molecule type" value="Genomic_DNA"/>
</dbReference>
<name>A0A9P1DSZ0_9DINO</name>